<evidence type="ECO:0000313" key="4">
    <source>
        <dbReference type="Proteomes" id="UP000030672"/>
    </source>
</evidence>
<dbReference type="Proteomes" id="UP000030672">
    <property type="component" value="Unassembled WGS sequence"/>
</dbReference>
<feature type="region of interest" description="Disordered" evidence="2">
    <location>
        <begin position="66"/>
        <end position="86"/>
    </location>
</feature>
<evidence type="ECO:0000313" key="3">
    <source>
        <dbReference type="EMBL" id="KEQ62079.1"/>
    </source>
</evidence>
<reference evidence="3 4" key="1">
    <citation type="journal article" date="2014" name="BMC Genomics">
        <title>Genome sequencing of four Aureobasidium pullulans varieties: biotechnological potential, stress tolerance, and description of new species.</title>
        <authorList>
            <person name="Gostin Ar C."/>
            <person name="Ohm R.A."/>
            <person name="Kogej T."/>
            <person name="Sonjak S."/>
            <person name="Turk M."/>
            <person name="Zajc J."/>
            <person name="Zalar P."/>
            <person name="Grube M."/>
            <person name="Sun H."/>
            <person name="Han J."/>
            <person name="Sharma A."/>
            <person name="Chiniquy J."/>
            <person name="Ngan C.Y."/>
            <person name="Lipzen A."/>
            <person name="Barry K."/>
            <person name="Grigoriev I.V."/>
            <person name="Gunde-Cimerman N."/>
        </authorList>
    </citation>
    <scope>NUCLEOTIDE SEQUENCE [LARGE SCALE GENOMIC DNA]</scope>
    <source>
        <strain evidence="3 4">CBS 110374</strain>
    </source>
</reference>
<gene>
    <name evidence="3" type="ORF">M437DRAFT_66527</name>
</gene>
<accession>A0A074VS81</accession>
<evidence type="ECO:0000256" key="1">
    <source>
        <dbReference type="SAM" id="Coils"/>
    </source>
</evidence>
<feature type="coiled-coil region" evidence="1">
    <location>
        <begin position="106"/>
        <end position="140"/>
    </location>
</feature>
<proteinExistence type="predicted"/>
<dbReference type="GeneID" id="63918141"/>
<dbReference type="HOGENOM" id="CLU_1294134_0_0_1"/>
<sequence>MMNASSIFARKALASTTTALKTVALNAASLDAARCRAKARTKRAEKKTKKAMSLVKKVVKLLKAERKAKETKREKSESPEPYKSEAELEEMHQRYQDAGHRYLEQKAKLERDMREDRLSAKEYKLELENARIDMATVQLKNGWGDIEFVRASDWIERKAECMAWQGRSECGWEEKYWRTLAFAAECVADGSAWGVEGLLSAARDFLNEWGMSE</sequence>
<dbReference type="RefSeq" id="XP_040879102.1">
    <property type="nucleotide sequence ID" value="XM_041024768.1"/>
</dbReference>
<protein>
    <submittedName>
        <fullName evidence="3">Uncharacterized protein</fullName>
    </submittedName>
</protein>
<dbReference type="EMBL" id="KL584835">
    <property type="protein sequence ID" value="KEQ62079.1"/>
    <property type="molecule type" value="Genomic_DNA"/>
</dbReference>
<name>A0A074VS81_AURM1</name>
<evidence type="ECO:0000256" key="2">
    <source>
        <dbReference type="SAM" id="MobiDB-lite"/>
    </source>
</evidence>
<dbReference type="AlphaFoldDB" id="A0A074VS81"/>
<keyword evidence="4" id="KW-1185">Reference proteome</keyword>
<keyword evidence="1" id="KW-0175">Coiled coil</keyword>
<organism evidence="3 4">
    <name type="scientific">Aureobasidium melanogenum (strain CBS 110374)</name>
    <name type="common">Aureobasidium pullulans var. melanogenum</name>
    <dbReference type="NCBI Taxonomy" id="1043003"/>
    <lineage>
        <taxon>Eukaryota</taxon>
        <taxon>Fungi</taxon>
        <taxon>Dikarya</taxon>
        <taxon>Ascomycota</taxon>
        <taxon>Pezizomycotina</taxon>
        <taxon>Dothideomycetes</taxon>
        <taxon>Dothideomycetidae</taxon>
        <taxon>Dothideales</taxon>
        <taxon>Saccotheciaceae</taxon>
        <taxon>Aureobasidium</taxon>
    </lineage>
</organism>